<organism evidence="1">
    <name type="scientific">Anguilla anguilla</name>
    <name type="common">European freshwater eel</name>
    <name type="synonym">Muraena anguilla</name>
    <dbReference type="NCBI Taxonomy" id="7936"/>
    <lineage>
        <taxon>Eukaryota</taxon>
        <taxon>Metazoa</taxon>
        <taxon>Chordata</taxon>
        <taxon>Craniata</taxon>
        <taxon>Vertebrata</taxon>
        <taxon>Euteleostomi</taxon>
        <taxon>Actinopterygii</taxon>
        <taxon>Neopterygii</taxon>
        <taxon>Teleostei</taxon>
        <taxon>Anguilliformes</taxon>
        <taxon>Anguillidae</taxon>
        <taxon>Anguilla</taxon>
    </lineage>
</organism>
<protein>
    <submittedName>
        <fullName evidence="1">Uncharacterized protein</fullName>
    </submittedName>
</protein>
<reference evidence="1" key="2">
    <citation type="journal article" date="2015" name="Fish Shellfish Immunol.">
        <title>Early steps in the European eel (Anguilla anguilla)-Vibrio vulnificus interaction in the gills: Role of the RtxA13 toxin.</title>
        <authorList>
            <person name="Callol A."/>
            <person name="Pajuelo D."/>
            <person name="Ebbesson L."/>
            <person name="Teles M."/>
            <person name="MacKenzie S."/>
            <person name="Amaro C."/>
        </authorList>
    </citation>
    <scope>NUCLEOTIDE SEQUENCE</scope>
</reference>
<sequence>MYIYLSCRLETDLVLHEKYTGFFSLAFCCYVEKHDTLELLFWC</sequence>
<evidence type="ECO:0000313" key="1">
    <source>
        <dbReference type="EMBL" id="JAH40902.1"/>
    </source>
</evidence>
<reference evidence="1" key="1">
    <citation type="submission" date="2014-11" db="EMBL/GenBank/DDBJ databases">
        <authorList>
            <person name="Amaro Gonzalez C."/>
        </authorList>
    </citation>
    <scope>NUCLEOTIDE SEQUENCE</scope>
</reference>
<dbReference type="AlphaFoldDB" id="A0A0E9SI33"/>
<name>A0A0E9SI33_ANGAN</name>
<dbReference type="EMBL" id="GBXM01067675">
    <property type="protein sequence ID" value="JAH40902.1"/>
    <property type="molecule type" value="Transcribed_RNA"/>
</dbReference>
<accession>A0A0E9SI33</accession>
<proteinExistence type="predicted"/>